<dbReference type="Proteomes" id="UP000007939">
    <property type="component" value="Chromosome"/>
</dbReference>
<proteinExistence type="predicted"/>
<dbReference type="InterPro" id="IPR009057">
    <property type="entry name" value="Homeodomain-like_sf"/>
</dbReference>
<evidence type="ECO:0000313" key="19">
    <source>
        <dbReference type="EMBL" id="AEC02558.1"/>
    </source>
</evidence>
<dbReference type="CDD" id="cd00009">
    <property type="entry name" value="AAA"/>
    <property type="match status" value="1"/>
</dbReference>
<dbReference type="InterPro" id="IPR003593">
    <property type="entry name" value="AAA+_ATPase"/>
</dbReference>
<keyword evidence="10" id="KW-0238">DNA-binding</keyword>
<dbReference type="PANTHER" id="PTHR32071:SF95">
    <property type="entry name" value="DNA-BINDING TRANSCRIPTIONAL REGULATOR NTRC"/>
    <property type="match status" value="1"/>
</dbReference>
<reference evidence="19 20" key="2">
    <citation type="journal article" date="2012" name="Stand. Genomic Sci.">
        <title>Complete genome sequence of the termite hindgut bacterium Spirochaeta coccoides type strain (SPN1(T)), reclassification in the genus Sphaerochaeta as Sphaerochaeta coccoides comb. nov. and emendations of the family Spirochaetaceae and the genus Sphaerochaeta.</title>
        <authorList>
            <person name="Abt B."/>
            <person name="Han C."/>
            <person name="Scheuner C."/>
            <person name="Lu M."/>
            <person name="Lapidus A."/>
            <person name="Nolan M."/>
            <person name="Lucas S."/>
            <person name="Hammon N."/>
            <person name="Deshpande S."/>
            <person name="Cheng J.F."/>
            <person name="Tapia R."/>
            <person name="Goodwin L.A."/>
            <person name="Pitluck S."/>
            <person name="Liolios K."/>
            <person name="Pagani I."/>
            <person name="Ivanova N."/>
            <person name="Mavromatis K."/>
            <person name="Mikhailova N."/>
            <person name="Huntemann M."/>
            <person name="Pati A."/>
            <person name="Chen A."/>
            <person name="Palaniappan K."/>
            <person name="Land M."/>
            <person name="Hauser L."/>
            <person name="Brambilla E.M."/>
            <person name="Rohde M."/>
            <person name="Spring S."/>
            <person name="Gronow S."/>
            <person name="Goker M."/>
            <person name="Woyke T."/>
            <person name="Bristow J."/>
            <person name="Eisen J.A."/>
            <person name="Markowitz V."/>
            <person name="Hugenholtz P."/>
            <person name="Kyrpides N.C."/>
            <person name="Klenk H.P."/>
            <person name="Detter J.C."/>
        </authorList>
    </citation>
    <scope>NUCLEOTIDE SEQUENCE [LARGE SCALE GENOMIC DNA]</scope>
    <source>
        <strain evidence="20">ATCC BAA-1237 / DSM 17374 / SPN1</strain>
    </source>
</reference>
<evidence type="ECO:0000256" key="2">
    <source>
        <dbReference type="ARBA" id="ARBA00019059"/>
    </source>
</evidence>
<dbReference type="PROSITE" id="PS50110">
    <property type="entry name" value="RESPONSE_REGULATORY"/>
    <property type="match status" value="1"/>
</dbReference>
<evidence type="ECO:0000256" key="15">
    <source>
        <dbReference type="ARBA" id="ARBA00031910"/>
    </source>
</evidence>
<dbReference type="FunFam" id="3.40.50.300:FF:000006">
    <property type="entry name" value="DNA-binding transcriptional regulator NtrC"/>
    <property type="match status" value="1"/>
</dbReference>
<keyword evidence="7" id="KW-0067">ATP-binding</keyword>
<keyword evidence="20" id="KW-1185">Reference proteome</keyword>
<evidence type="ECO:0000256" key="10">
    <source>
        <dbReference type="ARBA" id="ARBA00023125"/>
    </source>
</evidence>
<dbReference type="Pfam" id="PF02954">
    <property type="entry name" value="HTH_8"/>
    <property type="match status" value="1"/>
</dbReference>
<dbReference type="eggNOG" id="COG2204">
    <property type="taxonomic scope" value="Bacteria"/>
</dbReference>
<comment type="subcellular location">
    <subcellularLocation>
        <location evidence="1">Cytoplasm</location>
    </subcellularLocation>
</comment>
<dbReference type="SMART" id="SM00448">
    <property type="entry name" value="REC"/>
    <property type="match status" value="1"/>
</dbReference>
<evidence type="ECO:0000259" key="17">
    <source>
        <dbReference type="PROSITE" id="PS50045"/>
    </source>
</evidence>
<dbReference type="PROSITE" id="PS00676">
    <property type="entry name" value="SIGMA54_INTERACT_2"/>
    <property type="match status" value="1"/>
</dbReference>
<dbReference type="Gene3D" id="3.40.50.2300">
    <property type="match status" value="1"/>
</dbReference>
<keyword evidence="11" id="KW-0010">Activator</keyword>
<dbReference type="InterPro" id="IPR001789">
    <property type="entry name" value="Sig_transdc_resp-reg_receiver"/>
</dbReference>
<keyword evidence="5 16" id="KW-0597">Phosphoprotein</keyword>
<dbReference type="InterPro" id="IPR058031">
    <property type="entry name" value="AAA_lid_NorR"/>
</dbReference>
<dbReference type="KEGG" id="scc:Spico_1352"/>
<evidence type="ECO:0000256" key="1">
    <source>
        <dbReference type="ARBA" id="ARBA00004496"/>
    </source>
</evidence>
<dbReference type="InterPro" id="IPR011006">
    <property type="entry name" value="CheY-like_superfamily"/>
</dbReference>
<reference evidence="20" key="1">
    <citation type="submission" date="2011-04" db="EMBL/GenBank/DDBJ databases">
        <title>The complete genome of Spirochaeta coccoides DSM 17374.</title>
        <authorList>
            <person name="Lucas S."/>
            <person name="Copeland A."/>
            <person name="Lapidus A."/>
            <person name="Bruce D."/>
            <person name="Goodwin L."/>
            <person name="Pitluck S."/>
            <person name="Peters L."/>
            <person name="Kyrpides N."/>
            <person name="Mavromatis K."/>
            <person name="Pagani I."/>
            <person name="Ivanova N."/>
            <person name="Ovchinnikova G."/>
            <person name="Lu M."/>
            <person name="Detter J.C."/>
            <person name="Tapia R."/>
            <person name="Han C."/>
            <person name="Land M."/>
            <person name="Hauser L."/>
            <person name="Markowitz V."/>
            <person name="Cheng J.-F."/>
            <person name="Hugenholtz P."/>
            <person name="Woyke T."/>
            <person name="Wu D."/>
            <person name="Spring S."/>
            <person name="Schroeder M."/>
            <person name="Brambilla E."/>
            <person name="Klenk H.-P."/>
            <person name="Eisen J.A."/>
        </authorList>
    </citation>
    <scope>NUCLEOTIDE SEQUENCE [LARGE SCALE GENOMIC DNA]</scope>
    <source>
        <strain evidence="20">ATCC BAA-1237 / DSM 17374 / SPN1</strain>
    </source>
</reference>
<feature type="domain" description="Sigma-54 factor interaction" evidence="17">
    <location>
        <begin position="139"/>
        <end position="368"/>
    </location>
</feature>
<keyword evidence="8" id="KW-0902">Two-component regulatory system</keyword>
<dbReference type="Gene3D" id="3.40.50.300">
    <property type="entry name" value="P-loop containing nucleotide triphosphate hydrolases"/>
    <property type="match status" value="1"/>
</dbReference>
<dbReference type="InterPro" id="IPR027417">
    <property type="entry name" value="P-loop_NTPase"/>
</dbReference>
<dbReference type="PROSITE" id="PS50045">
    <property type="entry name" value="SIGMA54_INTERACT_4"/>
    <property type="match status" value="1"/>
</dbReference>
<dbReference type="SUPFAM" id="SSF46689">
    <property type="entry name" value="Homeodomain-like"/>
    <property type="match status" value="1"/>
</dbReference>
<dbReference type="GO" id="GO:0000160">
    <property type="term" value="P:phosphorelay signal transduction system"/>
    <property type="evidence" value="ECO:0007669"/>
    <property type="project" value="UniProtKB-KW"/>
</dbReference>
<evidence type="ECO:0000256" key="4">
    <source>
        <dbReference type="ARBA" id="ARBA00022491"/>
    </source>
</evidence>
<keyword evidence="9" id="KW-0805">Transcription regulation</keyword>
<dbReference type="SUPFAM" id="SSF52540">
    <property type="entry name" value="P-loop containing nucleoside triphosphate hydrolases"/>
    <property type="match status" value="1"/>
</dbReference>
<dbReference type="InterPro" id="IPR025662">
    <property type="entry name" value="Sigma_54_int_dom_ATP-bd_1"/>
</dbReference>
<dbReference type="FunFam" id="3.40.50.2300:FF:000018">
    <property type="entry name" value="DNA-binding transcriptional regulator NtrC"/>
    <property type="match status" value="1"/>
</dbReference>
<evidence type="ECO:0000256" key="7">
    <source>
        <dbReference type="ARBA" id="ARBA00022840"/>
    </source>
</evidence>
<evidence type="ECO:0000256" key="5">
    <source>
        <dbReference type="ARBA" id="ARBA00022553"/>
    </source>
</evidence>
<dbReference type="RefSeq" id="WP_013739953.1">
    <property type="nucleotide sequence ID" value="NC_015436.1"/>
</dbReference>
<evidence type="ECO:0000256" key="12">
    <source>
        <dbReference type="ARBA" id="ARBA00023163"/>
    </source>
</evidence>
<evidence type="ECO:0000256" key="13">
    <source>
        <dbReference type="ARBA" id="ARBA00023231"/>
    </source>
</evidence>
<evidence type="ECO:0000313" key="20">
    <source>
        <dbReference type="Proteomes" id="UP000007939"/>
    </source>
</evidence>
<name>F4GHG9_PARC1</name>
<dbReference type="AlphaFoldDB" id="F4GHG9"/>
<evidence type="ECO:0000256" key="11">
    <source>
        <dbReference type="ARBA" id="ARBA00023159"/>
    </source>
</evidence>
<evidence type="ECO:0000256" key="8">
    <source>
        <dbReference type="ARBA" id="ARBA00023012"/>
    </source>
</evidence>
<dbReference type="SMART" id="SM00382">
    <property type="entry name" value="AAA"/>
    <property type="match status" value="1"/>
</dbReference>
<dbReference type="Pfam" id="PF25601">
    <property type="entry name" value="AAA_lid_14"/>
    <property type="match status" value="1"/>
</dbReference>
<dbReference type="GO" id="GO:0043565">
    <property type="term" value="F:sequence-specific DNA binding"/>
    <property type="evidence" value="ECO:0007669"/>
    <property type="project" value="InterPro"/>
</dbReference>
<dbReference type="Pfam" id="PF00072">
    <property type="entry name" value="Response_reg"/>
    <property type="match status" value="1"/>
</dbReference>
<keyword evidence="12" id="KW-0804">Transcription</keyword>
<evidence type="ECO:0000256" key="16">
    <source>
        <dbReference type="PROSITE-ProRule" id="PRU00169"/>
    </source>
</evidence>
<evidence type="ECO:0000256" key="3">
    <source>
        <dbReference type="ARBA" id="ARBA00022490"/>
    </source>
</evidence>
<dbReference type="PANTHER" id="PTHR32071">
    <property type="entry name" value="TRANSCRIPTIONAL REGULATORY PROTEIN"/>
    <property type="match status" value="1"/>
</dbReference>
<organism evidence="19 20">
    <name type="scientific">Parasphaerochaeta coccoides (strain ATCC BAA-1237 / DSM 17374 / SPN1)</name>
    <name type="common">Sphaerochaeta coccoides</name>
    <dbReference type="NCBI Taxonomy" id="760011"/>
    <lineage>
        <taxon>Bacteria</taxon>
        <taxon>Pseudomonadati</taxon>
        <taxon>Spirochaetota</taxon>
        <taxon>Spirochaetia</taxon>
        <taxon>Spirochaetales</taxon>
        <taxon>Sphaerochaetaceae</taxon>
        <taxon>Parasphaerochaeta</taxon>
    </lineage>
</organism>
<accession>F4GHG9</accession>
<dbReference type="SUPFAM" id="SSF52172">
    <property type="entry name" value="CheY-like"/>
    <property type="match status" value="1"/>
</dbReference>
<feature type="modified residue" description="4-aspartylphosphate" evidence="16">
    <location>
        <position position="51"/>
    </location>
</feature>
<dbReference type="OrthoDB" id="9803970at2"/>
<evidence type="ECO:0000256" key="9">
    <source>
        <dbReference type="ARBA" id="ARBA00023015"/>
    </source>
</evidence>
<dbReference type="GO" id="GO:0006355">
    <property type="term" value="P:regulation of DNA-templated transcription"/>
    <property type="evidence" value="ECO:0007669"/>
    <property type="project" value="InterPro"/>
</dbReference>
<keyword evidence="6" id="KW-0547">Nucleotide-binding</keyword>
<dbReference type="PROSITE" id="PS00675">
    <property type="entry name" value="SIGMA54_INTERACT_1"/>
    <property type="match status" value="1"/>
</dbReference>
<dbReference type="GO" id="GO:0005524">
    <property type="term" value="F:ATP binding"/>
    <property type="evidence" value="ECO:0007669"/>
    <property type="project" value="UniProtKB-KW"/>
</dbReference>
<evidence type="ECO:0000256" key="14">
    <source>
        <dbReference type="ARBA" id="ARBA00029881"/>
    </source>
</evidence>
<dbReference type="InterPro" id="IPR025943">
    <property type="entry name" value="Sigma_54_int_dom_ATP-bd_2"/>
</dbReference>
<dbReference type="STRING" id="760011.Spico_1352"/>
<dbReference type="GO" id="GO:0005737">
    <property type="term" value="C:cytoplasm"/>
    <property type="evidence" value="ECO:0007669"/>
    <property type="project" value="UniProtKB-SubCell"/>
</dbReference>
<dbReference type="Pfam" id="PF00158">
    <property type="entry name" value="Sigma54_activat"/>
    <property type="match status" value="1"/>
</dbReference>
<sequence length="457" mass="50236">MKILIVDDETNIRELMRRYLKLEGIESDGAENGLSAQRLIQETPYDACLLDVRMPGMDGLQLLGWMRQEGYRFPVIMISAHGDVRDAVTALKTGAQDYILKPFDPDELSLRLKKLVEAQVLKNLVESESRASEDTSDLFIGEAPAVIRIKDITAKIADSPATVLITGESGTGKEVVARRIHSCSILKNGPFVAINIGGVPENLLESELFGYEKGAFTGAVARKTGMFELASGGTLFLDEIGDMPHALQVKLLRVLQERRITRLGGTTSLPINARIIAATNKTLEDQVRSGAFREDLFYRLNVVRIEIPPLRERRGDISLLAASILARLNREMGRHITGLSPEALEKLQRHAFHGNVRELENIMERAVIFAEGAVITEDDLDIRGSIALGEETANEAGSGNAYPPLSGGEGLTLRQIEAAAIVRSLHRWEGNRTRAAEELGIGRRTLINKIAEFGLNV</sequence>
<dbReference type="HOGENOM" id="CLU_000445_0_6_12"/>
<dbReference type="EMBL" id="CP002659">
    <property type="protein sequence ID" value="AEC02558.1"/>
    <property type="molecule type" value="Genomic_DNA"/>
</dbReference>
<dbReference type="InterPro" id="IPR002078">
    <property type="entry name" value="Sigma_54_int"/>
</dbReference>
<protein>
    <recommendedName>
        <fullName evidence="2">DNA-binding transcriptional regulator NtrC</fullName>
    </recommendedName>
    <alternativeName>
        <fullName evidence="14">Nitrogen regulation protein NR(I)</fullName>
    </alternativeName>
    <alternativeName>
        <fullName evidence="15">Nitrogen regulator I</fullName>
    </alternativeName>
</protein>
<dbReference type="Gene3D" id="1.10.8.60">
    <property type="match status" value="1"/>
</dbReference>
<evidence type="ECO:0000256" key="6">
    <source>
        <dbReference type="ARBA" id="ARBA00022741"/>
    </source>
</evidence>
<keyword evidence="3" id="KW-0963">Cytoplasm</keyword>
<evidence type="ECO:0000259" key="18">
    <source>
        <dbReference type="PROSITE" id="PS50110"/>
    </source>
</evidence>
<dbReference type="Gene3D" id="1.10.10.60">
    <property type="entry name" value="Homeodomain-like"/>
    <property type="match status" value="1"/>
</dbReference>
<keyword evidence="4" id="KW-0678">Repressor</keyword>
<feature type="domain" description="Response regulatory" evidence="18">
    <location>
        <begin position="2"/>
        <end position="116"/>
    </location>
</feature>
<gene>
    <name evidence="19" type="ordered locus">Spico_1352</name>
</gene>
<dbReference type="InterPro" id="IPR002197">
    <property type="entry name" value="HTH_Fis"/>
</dbReference>
<keyword evidence="13" id="KW-0535">Nitrogen fixation</keyword>
<dbReference type="PRINTS" id="PR01590">
    <property type="entry name" value="HTHFIS"/>
</dbReference>